<accession>A0A1H0T8M3</accession>
<feature type="transmembrane region" description="Helical" evidence="6">
    <location>
        <begin position="189"/>
        <end position="211"/>
    </location>
</feature>
<evidence type="ECO:0000256" key="4">
    <source>
        <dbReference type="ARBA" id="ARBA00022989"/>
    </source>
</evidence>
<gene>
    <name evidence="7" type="ORF">SAMN05216565_103331</name>
</gene>
<feature type="transmembrane region" description="Helical" evidence="6">
    <location>
        <begin position="33"/>
        <end position="54"/>
    </location>
</feature>
<keyword evidence="4 6" id="KW-1133">Transmembrane helix</keyword>
<keyword evidence="3 6" id="KW-0812">Transmembrane</keyword>
<reference evidence="8" key="1">
    <citation type="submission" date="2016-10" db="EMBL/GenBank/DDBJ databases">
        <authorList>
            <person name="Varghese N."/>
            <person name="Submissions S."/>
        </authorList>
    </citation>
    <scope>NUCLEOTIDE SEQUENCE [LARGE SCALE GENOMIC DNA]</scope>
    <source>
        <strain evidence="8">IBRC-M10078</strain>
    </source>
</reference>
<evidence type="ECO:0000256" key="3">
    <source>
        <dbReference type="ARBA" id="ARBA00022692"/>
    </source>
</evidence>
<keyword evidence="2" id="KW-1003">Cell membrane</keyword>
<evidence type="ECO:0000256" key="1">
    <source>
        <dbReference type="ARBA" id="ARBA00004651"/>
    </source>
</evidence>
<feature type="transmembrane region" description="Helical" evidence="6">
    <location>
        <begin position="89"/>
        <end position="107"/>
    </location>
</feature>
<evidence type="ECO:0000313" key="8">
    <source>
        <dbReference type="Proteomes" id="UP000199159"/>
    </source>
</evidence>
<feature type="transmembrane region" description="Helical" evidence="6">
    <location>
        <begin position="267"/>
        <end position="286"/>
    </location>
</feature>
<dbReference type="Proteomes" id="UP000199159">
    <property type="component" value="Unassembled WGS sequence"/>
</dbReference>
<evidence type="ECO:0000256" key="5">
    <source>
        <dbReference type="ARBA" id="ARBA00023136"/>
    </source>
</evidence>
<evidence type="ECO:0000256" key="2">
    <source>
        <dbReference type="ARBA" id="ARBA00022475"/>
    </source>
</evidence>
<evidence type="ECO:0000256" key="6">
    <source>
        <dbReference type="SAM" id="Phobius"/>
    </source>
</evidence>
<dbReference type="AlphaFoldDB" id="A0A1H0T8M3"/>
<evidence type="ECO:0000313" key="7">
    <source>
        <dbReference type="EMBL" id="SDP50040.1"/>
    </source>
</evidence>
<dbReference type="CDD" id="cd06580">
    <property type="entry name" value="TM_PBP1_transp_TpRbsC_like"/>
    <property type="match status" value="1"/>
</dbReference>
<organism evidence="7 8">
    <name type="scientific">Litchfieldia salsa</name>
    <dbReference type="NCBI Taxonomy" id="930152"/>
    <lineage>
        <taxon>Bacteria</taxon>
        <taxon>Bacillati</taxon>
        <taxon>Bacillota</taxon>
        <taxon>Bacilli</taxon>
        <taxon>Bacillales</taxon>
        <taxon>Bacillaceae</taxon>
        <taxon>Litchfieldia</taxon>
    </lineage>
</organism>
<feature type="transmembrane region" description="Helical" evidence="6">
    <location>
        <begin position="6"/>
        <end position="26"/>
    </location>
</feature>
<dbReference type="EMBL" id="FNJU01000003">
    <property type="protein sequence ID" value="SDP50040.1"/>
    <property type="molecule type" value="Genomic_DNA"/>
</dbReference>
<comment type="subcellular location">
    <subcellularLocation>
        <location evidence="1">Cell membrane</location>
        <topology evidence="1">Multi-pass membrane protein</topology>
    </subcellularLocation>
</comment>
<proteinExistence type="predicted"/>
<dbReference type="OrthoDB" id="9792579at2"/>
<keyword evidence="5 6" id="KW-0472">Membrane</keyword>
<dbReference type="PANTHER" id="PTHR43370:SF2">
    <property type="entry name" value="ABC TRANSPORTER PERMEASE PROTEIN"/>
    <property type="match status" value="1"/>
</dbReference>
<dbReference type="RefSeq" id="WP_090852174.1">
    <property type="nucleotide sequence ID" value="NZ_FNJU01000003.1"/>
</dbReference>
<dbReference type="GO" id="GO:0005886">
    <property type="term" value="C:plasma membrane"/>
    <property type="evidence" value="ECO:0007669"/>
    <property type="project" value="UniProtKB-SubCell"/>
</dbReference>
<name>A0A1H0T8M3_9BACI</name>
<dbReference type="Pfam" id="PF02653">
    <property type="entry name" value="BPD_transp_2"/>
    <property type="match status" value="1"/>
</dbReference>
<dbReference type="STRING" id="930152.SAMN05216565_103331"/>
<protein>
    <submittedName>
        <fullName evidence="7">Nucleoside ABC transporter membrane protein</fullName>
    </submittedName>
</protein>
<dbReference type="GO" id="GO:0022857">
    <property type="term" value="F:transmembrane transporter activity"/>
    <property type="evidence" value="ECO:0007669"/>
    <property type="project" value="InterPro"/>
</dbReference>
<sequence length="309" mass="33821">MDLMILLVSAAISSGTPLLFAVLGGIISEKAGVINLGTEGIMLMGAVMSCIIFLQTENLLFTLIIALLASAGLGLIHSYVCITLRANQIVSGLAITLFGTGLSAYLGKSVAGVALPVSIPKVNLSWIEPIPFIGRVFSNLDIFSWLCIVIAFVLYLYMYKTSWGLHLKAVGDSPSTSDVMGISVIGFRYFHVILGSMLMGLSGFYLIMIYSPNWIEGMTAGRGWIAIALIIFARWNPLYALFCAYFFGGLDALGFRIQLLNIGIPSYFLKMLPYVATILVLMFVGWKNRNKPPIEPKALGVPYFREQRY</sequence>
<feature type="transmembrane region" description="Helical" evidence="6">
    <location>
        <begin position="60"/>
        <end position="82"/>
    </location>
</feature>
<keyword evidence="8" id="KW-1185">Reference proteome</keyword>
<dbReference type="InterPro" id="IPR001851">
    <property type="entry name" value="ABC_transp_permease"/>
</dbReference>
<feature type="transmembrane region" description="Helical" evidence="6">
    <location>
        <begin position="223"/>
        <end position="247"/>
    </location>
</feature>
<dbReference type="PANTHER" id="PTHR43370">
    <property type="entry name" value="SUGAR ABC TRANSPORTER INTEGRAL MEMBRANE PROTEIN-RELATED"/>
    <property type="match status" value="1"/>
</dbReference>
<feature type="transmembrane region" description="Helical" evidence="6">
    <location>
        <begin position="142"/>
        <end position="159"/>
    </location>
</feature>